<accession>A0ABQ4N085</accession>
<dbReference type="Proteomes" id="UP000680304">
    <property type="component" value="Unassembled WGS sequence"/>
</dbReference>
<reference evidence="1 2" key="1">
    <citation type="submission" date="2021-04" db="EMBL/GenBank/DDBJ databases">
        <title>Draft genome sequence of Paenibacillus cisolokensis, LC2-13A.</title>
        <authorList>
            <person name="Uke A."/>
            <person name="Chhe C."/>
            <person name="Baramee S."/>
            <person name="Kosugi A."/>
        </authorList>
    </citation>
    <scope>NUCLEOTIDE SEQUENCE [LARGE SCALE GENOMIC DNA]</scope>
    <source>
        <strain evidence="1 2">LC2-13A</strain>
    </source>
</reference>
<name>A0ABQ4N085_9BACL</name>
<comment type="caution">
    <text evidence="1">The sequence shown here is derived from an EMBL/GenBank/DDBJ whole genome shotgun (WGS) entry which is preliminary data.</text>
</comment>
<proteinExistence type="predicted"/>
<sequence>MKKSTYTAEVAKVISINRDQTTIIIRNLGGQERLVKVRAVDSEVLQLDTTYWLEYKSNFGETPRLVSYKLLKFDE</sequence>
<organism evidence="1 2">
    <name type="scientific">Paenibacillus cisolokensis</name>
    <dbReference type="NCBI Taxonomy" id="1658519"/>
    <lineage>
        <taxon>Bacteria</taxon>
        <taxon>Bacillati</taxon>
        <taxon>Bacillota</taxon>
        <taxon>Bacilli</taxon>
        <taxon>Bacillales</taxon>
        <taxon>Paenibacillaceae</taxon>
        <taxon>Paenibacillus</taxon>
    </lineage>
</organism>
<evidence type="ECO:0000313" key="1">
    <source>
        <dbReference type="EMBL" id="GIQ61595.1"/>
    </source>
</evidence>
<protein>
    <submittedName>
        <fullName evidence="1">Uncharacterized protein</fullName>
    </submittedName>
</protein>
<dbReference type="EMBL" id="BOVJ01000006">
    <property type="protein sequence ID" value="GIQ61595.1"/>
    <property type="molecule type" value="Genomic_DNA"/>
</dbReference>
<gene>
    <name evidence="1" type="ORF">PACILC2_01630</name>
</gene>
<evidence type="ECO:0000313" key="2">
    <source>
        <dbReference type="Proteomes" id="UP000680304"/>
    </source>
</evidence>
<keyword evidence="2" id="KW-1185">Reference proteome</keyword>